<evidence type="ECO:0000259" key="2">
    <source>
        <dbReference type="Pfam" id="PF18658"/>
    </source>
</evidence>
<proteinExistence type="predicted"/>
<dbReference type="InterPro" id="IPR052675">
    <property type="entry name" value="ZnF_transloc-Spindlin_int"/>
</dbReference>
<dbReference type="Proteomes" id="UP000002279">
    <property type="component" value="Chromosome 3"/>
</dbReference>
<dbReference type="AlphaFoldDB" id="A0A6I8PH43"/>
<dbReference type="Ensembl" id="ENSOANT00000070359.1">
    <property type="protein sequence ID" value="ENSOANP00000053297.1"/>
    <property type="gene ID" value="ENSOANG00000051102.1"/>
</dbReference>
<dbReference type="FunCoup" id="A0A6I8PH43">
    <property type="interactions" value="946"/>
</dbReference>
<name>A0A6I8PH43_ORNAN</name>
<feature type="region of interest" description="Disordered" evidence="1">
    <location>
        <begin position="1"/>
        <end position="22"/>
    </location>
</feature>
<dbReference type="PANTHER" id="PTHR34589">
    <property type="entry name" value="SIMILAR TO RIKEN CDNA 2700081O15"/>
    <property type="match status" value="1"/>
</dbReference>
<dbReference type="GeneTree" id="ENSGT00410000025985"/>
<dbReference type="Pfam" id="PF18658">
    <property type="entry name" value="zf-C2H2_12"/>
    <property type="match status" value="1"/>
</dbReference>
<dbReference type="InterPro" id="IPR040647">
    <property type="entry name" value="SPIN-DOC_Znf-C2H2"/>
</dbReference>
<organism evidence="3 4">
    <name type="scientific">Ornithorhynchus anatinus</name>
    <name type="common">Duckbill platypus</name>
    <dbReference type="NCBI Taxonomy" id="9258"/>
    <lineage>
        <taxon>Eukaryota</taxon>
        <taxon>Metazoa</taxon>
        <taxon>Chordata</taxon>
        <taxon>Craniata</taxon>
        <taxon>Vertebrata</taxon>
        <taxon>Euteleostomi</taxon>
        <taxon>Mammalia</taxon>
        <taxon>Monotremata</taxon>
        <taxon>Ornithorhynchidae</taxon>
        <taxon>Ornithorhynchus</taxon>
    </lineage>
</organism>
<feature type="region of interest" description="Disordered" evidence="1">
    <location>
        <begin position="274"/>
        <end position="298"/>
    </location>
</feature>
<reference evidence="3" key="2">
    <citation type="submission" date="2025-08" db="UniProtKB">
        <authorList>
            <consortium name="Ensembl"/>
        </authorList>
    </citation>
    <scope>IDENTIFICATION</scope>
    <source>
        <strain evidence="3">Glennie</strain>
    </source>
</reference>
<protein>
    <recommendedName>
        <fullName evidence="2">SPIN-DOC-like zinc-finger domain-containing protein</fullName>
    </recommendedName>
</protein>
<evidence type="ECO:0000313" key="3">
    <source>
        <dbReference type="Ensembl" id="ENSOANP00000053297.1"/>
    </source>
</evidence>
<dbReference type="InParanoid" id="A0A6I8PH43"/>
<dbReference type="Bgee" id="ENSOANG00000051102">
    <property type="expression patterns" value="Expressed in cerebellum and 7 other cell types or tissues"/>
</dbReference>
<reference evidence="3" key="3">
    <citation type="submission" date="2025-09" db="UniProtKB">
        <authorList>
            <consortium name="Ensembl"/>
        </authorList>
    </citation>
    <scope>IDENTIFICATION</scope>
    <source>
        <strain evidence="3">Glennie</strain>
    </source>
</reference>
<feature type="compositionally biased region" description="Basic and acidic residues" evidence="1">
    <location>
        <begin position="274"/>
        <end position="283"/>
    </location>
</feature>
<dbReference type="GO" id="GO:0045892">
    <property type="term" value="P:negative regulation of DNA-templated transcription"/>
    <property type="evidence" value="ECO:0000318"/>
    <property type="project" value="GO_Central"/>
</dbReference>
<feature type="domain" description="SPIN-DOC-like zinc-finger" evidence="2">
    <location>
        <begin position="72"/>
        <end position="132"/>
    </location>
</feature>
<keyword evidence="4" id="KW-1185">Reference proteome</keyword>
<dbReference type="PANTHER" id="PTHR34589:SF1">
    <property type="entry name" value="SPINDLIN INTERACTOR AND REPRESSOR OF CHROMATIN-BINDING PROTEIN"/>
    <property type="match status" value="1"/>
</dbReference>
<evidence type="ECO:0000256" key="1">
    <source>
        <dbReference type="SAM" id="MobiDB-lite"/>
    </source>
</evidence>
<reference evidence="3 4" key="1">
    <citation type="journal article" date="2008" name="Nature">
        <title>Genome analysis of the platypus reveals unique signatures of evolution.</title>
        <authorList>
            <person name="Warren W.C."/>
            <person name="Hillier L.W."/>
            <person name="Marshall Graves J.A."/>
            <person name="Birney E."/>
            <person name="Ponting C.P."/>
            <person name="Grutzner F."/>
            <person name="Belov K."/>
            <person name="Miller W."/>
            <person name="Clarke L."/>
            <person name="Chinwalla A.T."/>
            <person name="Yang S.P."/>
            <person name="Heger A."/>
            <person name="Locke D.P."/>
            <person name="Miethke P."/>
            <person name="Waters P.D."/>
            <person name="Veyrunes F."/>
            <person name="Fulton L."/>
            <person name="Fulton B."/>
            <person name="Graves T."/>
            <person name="Wallis J."/>
            <person name="Puente X.S."/>
            <person name="Lopez-Otin C."/>
            <person name="Ordonez G.R."/>
            <person name="Eichler E.E."/>
            <person name="Chen L."/>
            <person name="Cheng Z."/>
            <person name="Deakin J.E."/>
            <person name="Alsop A."/>
            <person name="Thompson K."/>
            <person name="Kirby P."/>
            <person name="Papenfuss A.T."/>
            <person name="Wakefield M.J."/>
            <person name="Olender T."/>
            <person name="Lancet D."/>
            <person name="Huttley G.A."/>
            <person name="Smit A.F."/>
            <person name="Pask A."/>
            <person name="Temple-Smith P."/>
            <person name="Batzer M.A."/>
            <person name="Walker J.A."/>
            <person name="Konkel M.K."/>
            <person name="Harris R.S."/>
            <person name="Whittington C.M."/>
            <person name="Wong E.S."/>
            <person name="Gemmell N.J."/>
            <person name="Buschiazzo E."/>
            <person name="Vargas Jentzsch I.M."/>
            <person name="Merkel A."/>
            <person name="Schmitz J."/>
            <person name="Zemann A."/>
            <person name="Churakov G."/>
            <person name="Kriegs J.O."/>
            <person name="Brosius J."/>
            <person name="Murchison E.P."/>
            <person name="Sachidanandam R."/>
            <person name="Smith C."/>
            <person name="Hannon G.J."/>
            <person name="Tsend-Ayush E."/>
            <person name="McMillan D."/>
            <person name="Attenborough R."/>
            <person name="Rens W."/>
            <person name="Ferguson-Smith M."/>
            <person name="Lefevre C.M."/>
            <person name="Sharp J.A."/>
            <person name="Nicholas K.R."/>
            <person name="Ray D.A."/>
            <person name="Kube M."/>
            <person name="Reinhardt R."/>
            <person name="Pringle T.H."/>
            <person name="Taylor J."/>
            <person name="Jones R.C."/>
            <person name="Nixon B."/>
            <person name="Dacheux J.L."/>
            <person name="Niwa H."/>
            <person name="Sekita Y."/>
            <person name="Huang X."/>
            <person name="Stark A."/>
            <person name="Kheradpour P."/>
            <person name="Kellis M."/>
            <person name="Flicek P."/>
            <person name="Chen Y."/>
            <person name="Webber C."/>
            <person name="Hardison R."/>
            <person name="Nelson J."/>
            <person name="Hallsworth-Pepin K."/>
            <person name="Delehaunty K."/>
            <person name="Markovic C."/>
            <person name="Minx P."/>
            <person name="Feng Y."/>
            <person name="Kremitzki C."/>
            <person name="Mitreva M."/>
            <person name="Glasscock J."/>
            <person name="Wylie T."/>
            <person name="Wohldmann P."/>
            <person name="Thiru P."/>
            <person name="Nhan M.N."/>
            <person name="Pohl C.S."/>
            <person name="Smith S.M."/>
            <person name="Hou S."/>
            <person name="Nefedov M."/>
            <person name="de Jong P.J."/>
            <person name="Renfree M.B."/>
            <person name="Mardis E.R."/>
            <person name="Wilson R.K."/>
        </authorList>
    </citation>
    <scope>NUCLEOTIDE SEQUENCE [LARGE SCALE GENOMIC DNA]</scope>
    <source>
        <strain evidence="3 4">Glennie</strain>
    </source>
</reference>
<accession>A0A6I8PH43</accession>
<evidence type="ECO:0000313" key="4">
    <source>
        <dbReference type="Proteomes" id="UP000002279"/>
    </source>
</evidence>
<feature type="compositionally biased region" description="Low complexity" evidence="1">
    <location>
        <begin position="287"/>
        <end position="298"/>
    </location>
</feature>
<sequence length="352" mass="37645">MCPPPQKGMGLSLEGVTDPESLRPRVAPKRLREGNQLLSLPSAGHLDETRRLGHRQLEWDAGGSGEKELLGSWEQEYLVGSSPGGSGRTLCLVCGEKLSTRSARAAKEHILGQHPHTLGLSPAEKCNILEAWCDEAAWTWADSPPGYSSVLFPPNPDLPKGPAEIEVSLDPEEQPLHRRRAARPMQLPAPSTVEGPGFKIGIWGGGKEGDQESRVTGFLFGFPLMPLSLFSSPHPSPEPDAAPAEIRLFSDGSFPAGFTFRLFSKSRMESPKVRASFEEKGCTEGDPSQAQSPLPASSSGLRGALGLKVIHLCLDDSPTGSLLQDWPNHPQGPKGVGTCDTLRLADGTAGKC</sequence>
<dbReference type="OMA" id="GDTPDWP"/>